<reference evidence="1 2" key="2">
    <citation type="journal article" date="2017" name="Nature">
        <title>The Apostasia genome and the evolution of orchids.</title>
        <authorList>
            <person name="Zhang G.Q."/>
            <person name="Liu K.W."/>
            <person name="Li Z."/>
            <person name="Lohaus R."/>
            <person name="Hsiao Y.Y."/>
            <person name="Niu S.C."/>
            <person name="Wang J.Y."/>
            <person name="Lin Y.C."/>
            <person name="Xu Q."/>
            <person name="Chen L.J."/>
            <person name="Yoshida K."/>
            <person name="Fujiwara S."/>
            <person name="Wang Z.W."/>
            <person name="Zhang Y.Q."/>
            <person name="Mitsuda N."/>
            <person name="Wang M."/>
            <person name="Liu G.H."/>
            <person name="Pecoraro L."/>
            <person name="Huang H.X."/>
            <person name="Xiao X.J."/>
            <person name="Lin M."/>
            <person name="Wu X.Y."/>
            <person name="Wu W.L."/>
            <person name="Chen Y.Y."/>
            <person name="Chang S.B."/>
            <person name="Sakamoto S."/>
            <person name="Ohme-Takagi M."/>
            <person name="Yagi M."/>
            <person name="Zeng S.J."/>
            <person name="Shen C.Y."/>
            <person name="Yeh C.M."/>
            <person name="Luo Y.B."/>
            <person name="Tsai W.C."/>
            <person name="Van de Peer Y."/>
            <person name="Liu Z.J."/>
        </authorList>
    </citation>
    <scope>NUCLEOTIDE SEQUENCE [LARGE SCALE GENOMIC DNA]</scope>
    <source>
        <tissue evidence="1">The whole plant</tissue>
    </source>
</reference>
<name>A0A2I0VZS8_9ASPA</name>
<dbReference type="EMBL" id="KZ503042">
    <property type="protein sequence ID" value="PKU68915.1"/>
    <property type="molecule type" value="Genomic_DNA"/>
</dbReference>
<proteinExistence type="predicted"/>
<evidence type="ECO:0000313" key="2">
    <source>
        <dbReference type="Proteomes" id="UP000233837"/>
    </source>
</evidence>
<dbReference type="AlphaFoldDB" id="A0A2I0VZS8"/>
<dbReference type="Proteomes" id="UP000233837">
    <property type="component" value="Unassembled WGS sequence"/>
</dbReference>
<accession>A0A2I0VZS8</accession>
<gene>
    <name evidence="1" type="ORF">MA16_Dca010659</name>
</gene>
<reference evidence="1 2" key="1">
    <citation type="journal article" date="2016" name="Sci. Rep.">
        <title>The Dendrobium catenatum Lindl. genome sequence provides insights into polysaccharide synthase, floral development and adaptive evolution.</title>
        <authorList>
            <person name="Zhang G.Q."/>
            <person name="Xu Q."/>
            <person name="Bian C."/>
            <person name="Tsai W.C."/>
            <person name="Yeh C.M."/>
            <person name="Liu K.W."/>
            <person name="Yoshida K."/>
            <person name="Zhang L.S."/>
            <person name="Chang S.B."/>
            <person name="Chen F."/>
            <person name="Shi Y."/>
            <person name="Su Y.Y."/>
            <person name="Zhang Y.Q."/>
            <person name="Chen L.J."/>
            <person name="Yin Y."/>
            <person name="Lin M."/>
            <person name="Huang H."/>
            <person name="Deng H."/>
            <person name="Wang Z.W."/>
            <person name="Zhu S.L."/>
            <person name="Zhao X."/>
            <person name="Deng C."/>
            <person name="Niu S.C."/>
            <person name="Huang J."/>
            <person name="Wang M."/>
            <person name="Liu G.H."/>
            <person name="Yang H.J."/>
            <person name="Xiao X.J."/>
            <person name="Hsiao Y.Y."/>
            <person name="Wu W.L."/>
            <person name="Chen Y.Y."/>
            <person name="Mitsuda N."/>
            <person name="Ohme-Takagi M."/>
            <person name="Luo Y.B."/>
            <person name="Van de Peer Y."/>
            <person name="Liu Z.J."/>
        </authorList>
    </citation>
    <scope>NUCLEOTIDE SEQUENCE [LARGE SCALE GENOMIC DNA]</scope>
    <source>
        <tissue evidence="1">The whole plant</tissue>
    </source>
</reference>
<protein>
    <submittedName>
        <fullName evidence="1">Uncharacterized protein</fullName>
    </submittedName>
</protein>
<evidence type="ECO:0000313" key="1">
    <source>
        <dbReference type="EMBL" id="PKU68915.1"/>
    </source>
</evidence>
<keyword evidence="2" id="KW-1185">Reference proteome</keyword>
<sequence>MKTLLVHQGAFEAISREDMAAVTNMARARKTQLKAHSAILLSLSDEVLRVTEEGFFHRSLEEIGIIIFEEIVGHPIISKESSIYYAYG</sequence>
<organism evidence="1 2">
    <name type="scientific">Dendrobium catenatum</name>
    <dbReference type="NCBI Taxonomy" id="906689"/>
    <lineage>
        <taxon>Eukaryota</taxon>
        <taxon>Viridiplantae</taxon>
        <taxon>Streptophyta</taxon>
        <taxon>Embryophyta</taxon>
        <taxon>Tracheophyta</taxon>
        <taxon>Spermatophyta</taxon>
        <taxon>Magnoliopsida</taxon>
        <taxon>Liliopsida</taxon>
        <taxon>Asparagales</taxon>
        <taxon>Orchidaceae</taxon>
        <taxon>Epidendroideae</taxon>
        <taxon>Malaxideae</taxon>
        <taxon>Dendrobiinae</taxon>
        <taxon>Dendrobium</taxon>
    </lineage>
</organism>